<evidence type="ECO:0000256" key="8">
    <source>
        <dbReference type="SAM" id="Phobius"/>
    </source>
</evidence>
<evidence type="ECO:0000256" key="3">
    <source>
        <dbReference type="ARBA" id="ARBA00022448"/>
    </source>
</evidence>
<feature type="transmembrane region" description="Helical" evidence="8">
    <location>
        <begin position="191"/>
        <end position="208"/>
    </location>
</feature>
<comment type="subcellular location">
    <subcellularLocation>
        <location evidence="1">Cell membrane</location>
        <topology evidence="1">Multi-pass membrane protein</topology>
    </subcellularLocation>
</comment>
<keyword evidence="7 8" id="KW-0472">Membrane</keyword>
<evidence type="ECO:0000256" key="1">
    <source>
        <dbReference type="ARBA" id="ARBA00004651"/>
    </source>
</evidence>
<dbReference type="Pfam" id="PF03591">
    <property type="entry name" value="AzlC"/>
    <property type="match status" value="1"/>
</dbReference>
<evidence type="ECO:0000256" key="7">
    <source>
        <dbReference type="ARBA" id="ARBA00023136"/>
    </source>
</evidence>
<dbReference type="PANTHER" id="PTHR34979">
    <property type="entry name" value="INNER MEMBRANE PROTEIN YGAZ"/>
    <property type="match status" value="1"/>
</dbReference>
<feature type="transmembrane region" description="Helical" evidence="8">
    <location>
        <begin position="131"/>
        <end position="159"/>
    </location>
</feature>
<reference evidence="9 10" key="1">
    <citation type="submission" date="2023-03" db="EMBL/GenBank/DDBJ databases">
        <title>Halomonas sp. nov., isolated from Korean tranditional fermented seafood 'Jeotgal'.</title>
        <authorList>
            <person name="Kim B."/>
            <person name="Shin N.-R."/>
        </authorList>
    </citation>
    <scope>NUCLEOTIDE SEQUENCE [LARGE SCALE GENOMIC DNA]</scope>
    <source>
        <strain evidence="9 10">SG2L-4</strain>
    </source>
</reference>
<keyword evidence="6 8" id="KW-1133">Transmembrane helix</keyword>
<dbReference type="PANTHER" id="PTHR34979:SF1">
    <property type="entry name" value="INNER MEMBRANE PROTEIN YGAZ"/>
    <property type="match status" value="1"/>
</dbReference>
<feature type="transmembrane region" description="Helical" evidence="8">
    <location>
        <begin position="60"/>
        <end position="82"/>
    </location>
</feature>
<sequence length="241" mass="25848">MALQATPSRPALTGIRETFPLMGGYVPVAVSFGLIAVQAEFAPWEAIVISTLFYAGASQFLFVGMVAGGAPLWLVIIMTLLINVRHLVYAPNLAPWMTASRGWPWLIHGLTDQVFALAHQRLPQLPVDQRLGWFAGVSLFAWAGWVGGTALGAFSGGWLMSRWPLLGEVLPFALPSLFIVLVAPRFTSWRWGLALSVSIGVALASALAGLTNPGIPFAALCGALCFYLVKHGPGLSRGRHE</sequence>
<accession>A0ABY9Z2A3</accession>
<keyword evidence="3" id="KW-0813">Transport</keyword>
<keyword evidence="10" id="KW-1185">Reference proteome</keyword>
<evidence type="ECO:0000313" key="9">
    <source>
        <dbReference type="EMBL" id="WNK20978.1"/>
    </source>
</evidence>
<organism evidence="9 10">
    <name type="scientific">Halomonas piscis</name>
    <dbReference type="NCBI Taxonomy" id="3031727"/>
    <lineage>
        <taxon>Bacteria</taxon>
        <taxon>Pseudomonadati</taxon>
        <taxon>Pseudomonadota</taxon>
        <taxon>Gammaproteobacteria</taxon>
        <taxon>Oceanospirillales</taxon>
        <taxon>Halomonadaceae</taxon>
        <taxon>Halomonas</taxon>
    </lineage>
</organism>
<protein>
    <submittedName>
        <fullName evidence="9">AzlC family ABC transporter permease</fullName>
    </submittedName>
</protein>
<evidence type="ECO:0000256" key="6">
    <source>
        <dbReference type="ARBA" id="ARBA00022989"/>
    </source>
</evidence>
<evidence type="ECO:0000256" key="4">
    <source>
        <dbReference type="ARBA" id="ARBA00022475"/>
    </source>
</evidence>
<dbReference type="InterPro" id="IPR011606">
    <property type="entry name" value="Brnchd-chn_aa_trnsp_permease"/>
</dbReference>
<evidence type="ECO:0000256" key="2">
    <source>
        <dbReference type="ARBA" id="ARBA00010735"/>
    </source>
</evidence>
<dbReference type="Proteomes" id="UP001301869">
    <property type="component" value="Chromosome"/>
</dbReference>
<evidence type="ECO:0000256" key="5">
    <source>
        <dbReference type="ARBA" id="ARBA00022692"/>
    </source>
</evidence>
<gene>
    <name evidence="9" type="ORF">P1P91_04685</name>
</gene>
<dbReference type="EMBL" id="CP119391">
    <property type="protein sequence ID" value="WNK20978.1"/>
    <property type="molecule type" value="Genomic_DNA"/>
</dbReference>
<dbReference type="RefSeq" id="WP_311884868.1">
    <property type="nucleotide sequence ID" value="NZ_CP119391.1"/>
</dbReference>
<evidence type="ECO:0000313" key="10">
    <source>
        <dbReference type="Proteomes" id="UP001301869"/>
    </source>
</evidence>
<keyword evidence="4" id="KW-1003">Cell membrane</keyword>
<feature type="transmembrane region" description="Helical" evidence="8">
    <location>
        <begin position="165"/>
        <end position="184"/>
    </location>
</feature>
<name>A0ABY9Z2A3_9GAMM</name>
<comment type="similarity">
    <text evidence="2">Belongs to the AzlC family.</text>
</comment>
<proteinExistence type="inferred from homology"/>
<keyword evidence="5 8" id="KW-0812">Transmembrane</keyword>
<feature type="transmembrane region" description="Helical" evidence="8">
    <location>
        <begin position="20"/>
        <end position="39"/>
    </location>
</feature>